<feature type="chain" id="PRO_5042977140" evidence="2">
    <location>
        <begin position="22"/>
        <end position="282"/>
    </location>
</feature>
<keyword evidence="1" id="KW-0812">Transmembrane</keyword>
<gene>
    <name evidence="3" type="ORF">RZN69_00515</name>
</gene>
<dbReference type="RefSeq" id="WP_317834034.1">
    <property type="nucleotide sequence ID" value="NZ_CP136920.1"/>
</dbReference>
<name>A0AAQ3QW51_9BACT</name>
<dbReference type="Proteomes" id="UP001304300">
    <property type="component" value="Chromosome"/>
</dbReference>
<feature type="signal peptide" evidence="2">
    <location>
        <begin position="1"/>
        <end position="21"/>
    </location>
</feature>
<dbReference type="AlphaFoldDB" id="A0AAQ3QW51"/>
<organism evidence="3 4">
    <name type="scientific">Rubellicoccus peritrichatus</name>
    <dbReference type="NCBI Taxonomy" id="3080537"/>
    <lineage>
        <taxon>Bacteria</taxon>
        <taxon>Pseudomonadati</taxon>
        <taxon>Verrucomicrobiota</taxon>
        <taxon>Opitutia</taxon>
        <taxon>Puniceicoccales</taxon>
        <taxon>Cerasicoccaceae</taxon>
        <taxon>Rubellicoccus</taxon>
    </lineage>
</organism>
<keyword evidence="4" id="KW-1185">Reference proteome</keyword>
<sequence>MRLPKIVIPSLLPLLFVGLNAQTIFSDNFDTLDGFTISPDPATATAGVTLVNSGTTPQNNAGTGNGMRVYDFDAVSGNEAESSTNFSNPGQTAGIKVEFDYFNNDQHTGTFDIVRFGLANEGSDPAAFATIPFFVDFRSDDRIRVFFDGGNVLTASTGASSTAVSFALVVNPSTTESLSYTALDGSGQRTIGTETFDVYFDNTIVGTDPDGFDFLSAANYTPADGLGALGWFTGSAADIDYTFDNLVVTSLIPEPSTYGAILGAGALALCIYMRRRSKCTRV</sequence>
<protein>
    <submittedName>
        <fullName evidence="3">PEP-CTERM sorting domain-containing protein</fullName>
    </submittedName>
</protein>
<evidence type="ECO:0000256" key="1">
    <source>
        <dbReference type="SAM" id="Phobius"/>
    </source>
</evidence>
<evidence type="ECO:0000313" key="4">
    <source>
        <dbReference type="Proteomes" id="UP001304300"/>
    </source>
</evidence>
<dbReference type="NCBIfam" id="TIGR02595">
    <property type="entry name" value="PEP_CTERM"/>
    <property type="match status" value="1"/>
</dbReference>
<keyword evidence="2" id="KW-0732">Signal</keyword>
<evidence type="ECO:0000256" key="2">
    <source>
        <dbReference type="SAM" id="SignalP"/>
    </source>
</evidence>
<proteinExistence type="predicted"/>
<dbReference type="InterPro" id="IPR013424">
    <property type="entry name" value="Ice-binding_C"/>
</dbReference>
<dbReference type="KEGG" id="puo:RZN69_00515"/>
<feature type="transmembrane region" description="Helical" evidence="1">
    <location>
        <begin position="256"/>
        <end position="273"/>
    </location>
</feature>
<accession>A0AAQ3QW51</accession>
<keyword evidence="1" id="KW-0472">Membrane</keyword>
<evidence type="ECO:0000313" key="3">
    <source>
        <dbReference type="EMBL" id="WOO41550.1"/>
    </source>
</evidence>
<dbReference type="EMBL" id="CP136920">
    <property type="protein sequence ID" value="WOO41550.1"/>
    <property type="molecule type" value="Genomic_DNA"/>
</dbReference>
<keyword evidence="1" id="KW-1133">Transmembrane helix</keyword>
<reference evidence="3 4" key="1">
    <citation type="submission" date="2023-10" db="EMBL/GenBank/DDBJ databases">
        <title>Rubellicoccus peritrichatus gen. nov., sp. nov., isolated from an algae of coral reef tank.</title>
        <authorList>
            <person name="Luo J."/>
        </authorList>
    </citation>
    <scope>NUCLEOTIDE SEQUENCE [LARGE SCALE GENOMIC DNA]</scope>
    <source>
        <strain evidence="3 4">CR14</strain>
    </source>
</reference>